<proteinExistence type="inferred from homology"/>
<feature type="transmembrane region" description="Helical" evidence="9">
    <location>
        <begin position="23"/>
        <end position="41"/>
    </location>
</feature>
<dbReference type="PIRSF" id="PIRSF006170">
    <property type="entry name" value="YfgM"/>
    <property type="match status" value="1"/>
</dbReference>
<evidence type="ECO:0000256" key="9">
    <source>
        <dbReference type="SAM" id="Phobius"/>
    </source>
</evidence>
<dbReference type="Gene3D" id="1.25.40.10">
    <property type="entry name" value="Tetratricopeptide repeat domain"/>
    <property type="match status" value="1"/>
</dbReference>
<name>A0A1Q2SLV4_9GAMM</name>
<sequence length="210" mass="23874">MTLDIYASDQEKGEAIKQWWRESARWILLGIIIGLLALFAIRSWTKYKHNRVVEASSLYQLVLTQKDNNEIYNSAKRVIEAYSDTPYGLFSILALAKEEQSRGDLKAASSHLEQALERTKNLELQQIISLRAARLLLAEGNPEKSIATLDRIDSGNFAAAYAEVRGDSYTKLGRLPKARIAYQEALEGFKLPDERYRQILQMKLDNIGQP</sequence>
<evidence type="ECO:0000256" key="2">
    <source>
        <dbReference type="ARBA" id="ARBA00022475"/>
    </source>
</evidence>
<dbReference type="OrthoDB" id="9789675at2"/>
<dbReference type="Proteomes" id="UP000243679">
    <property type="component" value="Chromosome"/>
</dbReference>
<dbReference type="EMBL" id="AP014836">
    <property type="protein sequence ID" value="BAW80093.1"/>
    <property type="molecule type" value="Genomic_DNA"/>
</dbReference>
<dbReference type="InterPro" id="IPR018704">
    <property type="entry name" value="SecYEG/CpoB_TPR"/>
</dbReference>
<dbReference type="InterPro" id="IPR011990">
    <property type="entry name" value="TPR-like_helical_dom_sf"/>
</dbReference>
<gene>
    <name evidence="11" type="ORF">TAO_0723</name>
</gene>
<keyword evidence="3 9" id="KW-0812">Transmembrane</keyword>
<dbReference type="AlphaFoldDB" id="A0A1Q2SLV4"/>
<reference evidence="11 12" key="1">
    <citation type="journal article" date="2017" name="ISME J.">
        <title>An acid-tolerant ammonia-oxidizing ?-proteobacterium from soil.</title>
        <authorList>
            <person name="Hayatsu M."/>
            <person name="Tago K."/>
            <person name="Uchiyama I."/>
            <person name="Toyoda A."/>
            <person name="Wang Y."/>
            <person name="Shimomura Y."/>
            <person name="Okubo T."/>
            <person name="Kurisu F."/>
            <person name="Hirono Y."/>
            <person name="Nonaka K."/>
            <person name="Akiyama H."/>
            <person name="Itoh T."/>
            <person name="Takami H."/>
        </authorList>
    </citation>
    <scope>NUCLEOTIDE SEQUENCE [LARGE SCALE GENOMIC DNA]</scope>
    <source>
        <strain evidence="11 12">TAO100</strain>
    </source>
</reference>
<organism evidence="11 12">
    <name type="scientific">Candidatus Nitrosoglobus terrae</name>
    <dbReference type="NCBI Taxonomy" id="1630141"/>
    <lineage>
        <taxon>Bacteria</taxon>
        <taxon>Pseudomonadati</taxon>
        <taxon>Pseudomonadota</taxon>
        <taxon>Gammaproteobacteria</taxon>
        <taxon>Chromatiales</taxon>
        <taxon>Chromatiaceae</taxon>
        <taxon>Candidatus Nitrosoglobus</taxon>
    </lineage>
</organism>
<dbReference type="SUPFAM" id="SSF48452">
    <property type="entry name" value="TPR-like"/>
    <property type="match status" value="1"/>
</dbReference>
<evidence type="ECO:0000313" key="11">
    <source>
        <dbReference type="EMBL" id="BAW80093.1"/>
    </source>
</evidence>
<dbReference type="GO" id="GO:0005886">
    <property type="term" value="C:plasma membrane"/>
    <property type="evidence" value="ECO:0007669"/>
    <property type="project" value="UniProtKB-SubCell"/>
</dbReference>
<accession>A0A1Q2SLV4</accession>
<evidence type="ECO:0000256" key="6">
    <source>
        <dbReference type="ARBA" id="ARBA00023186"/>
    </source>
</evidence>
<keyword evidence="4 9" id="KW-1133">Transmembrane helix</keyword>
<keyword evidence="12" id="KW-1185">Reference proteome</keyword>
<evidence type="ECO:0000256" key="3">
    <source>
        <dbReference type="ARBA" id="ARBA00022692"/>
    </source>
</evidence>
<protein>
    <recommendedName>
        <fullName evidence="8">Ancillary SecYEG translocon subunit</fullName>
    </recommendedName>
</protein>
<keyword evidence="2" id="KW-1003">Cell membrane</keyword>
<evidence type="ECO:0000256" key="7">
    <source>
        <dbReference type="ARBA" id="ARBA00024197"/>
    </source>
</evidence>
<dbReference type="GO" id="GO:0044877">
    <property type="term" value="F:protein-containing complex binding"/>
    <property type="evidence" value="ECO:0007669"/>
    <property type="project" value="InterPro"/>
</dbReference>
<comment type="subcellular location">
    <subcellularLocation>
        <location evidence="1">Cell membrane</location>
        <topology evidence="1">Single-pass type II membrane protein</topology>
    </subcellularLocation>
</comment>
<dbReference type="Pfam" id="PF09976">
    <property type="entry name" value="TPR_21"/>
    <property type="match status" value="1"/>
</dbReference>
<dbReference type="PANTHER" id="PTHR38035">
    <property type="entry name" value="UPF0070 PROTEIN YFGM"/>
    <property type="match status" value="1"/>
</dbReference>
<feature type="domain" description="Ancillary SecYEG translocon subunit/Cell division coordinator CpoB TPR" evidence="10">
    <location>
        <begin position="17"/>
        <end position="208"/>
    </location>
</feature>
<evidence type="ECO:0000313" key="12">
    <source>
        <dbReference type="Proteomes" id="UP000243679"/>
    </source>
</evidence>
<keyword evidence="5 9" id="KW-0472">Membrane</keyword>
<dbReference type="PANTHER" id="PTHR38035:SF1">
    <property type="entry name" value="ANCILLARY SECYEG TRANSLOCON SUBUNIT"/>
    <property type="match status" value="1"/>
</dbReference>
<dbReference type="KEGG" id="ntt:TAO_0723"/>
<evidence type="ECO:0000256" key="8">
    <source>
        <dbReference type="ARBA" id="ARBA00024235"/>
    </source>
</evidence>
<evidence type="ECO:0000259" key="10">
    <source>
        <dbReference type="Pfam" id="PF09976"/>
    </source>
</evidence>
<dbReference type="InterPro" id="IPR026039">
    <property type="entry name" value="YfgM"/>
</dbReference>
<evidence type="ECO:0000256" key="1">
    <source>
        <dbReference type="ARBA" id="ARBA00004401"/>
    </source>
</evidence>
<dbReference type="RefSeq" id="WP_096526676.1">
    <property type="nucleotide sequence ID" value="NZ_AP014836.1"/>
</dbReference>
<keyword evidence="6" id="KW-0143">Chaperone</keyword>
<comment type="similarity">
    <text evidence="7">Belongs to the YfgM family.</text>
</comment>
<evidence type="ECO:0000256" key="5">
    <source>
        <dbReference type="ARBA" id="ARBA00023136"/>
    </source>
</evidence>
<evidence type="ECO:0000256" key="4">
    <source>
        <dbReference type="ARBA" id="ARBA00022989"/>
    </source>
</evidence>